<dbReference type="InterPro" id="IPR002900">
    <property type="entry name" value="DUF38/FTH_CAE_spp"/>
</dbReference>
<dbReference type="EMBL" id="GL379807">
    <property type="protein sequence ID" value="EGT41576.1"/>
    <property type="molecule type" value="Genomic_DNA"/>
</dbReference>
<sequence length="456" mass="53049">MPDKPNVSAEPCSSNASLMNSAGPAPLPDDYLLEFLRTFEVNCMAPPRYIGNNDSRMRRFMEYMALKGKSCRAAYENFMEFTPEDDYSFEDIKRTMEEIKYNLPPTITTKNPEKVGGIIGVRGYETYLICEVRMMKNMPLSVRLLLRKVSHKLRELVLATPLHLDTVELELAGKQVNIKAGDCQINYRKTIYGVAISSGSQKSYDEEMDIMEHAGRDLKTILENKNLTVNNLKILEGTWHFNPYHQNQLHSTLGFLDECRDGKPKIKHLSFDYSTLQALTMILNCVNLDFLESIELVDAKRRVYTGLMRRFQWEKMEKFKTFATNMILNFSDVTGGLPHLNVLRCRTNIVVTIELVQEMIDILLGCEPTLQEVYIQTELDDVPFEVYDHFKDLRRNPNVTEYFFTYTNHPECTLVMVLTADSIQFRGPNFDPEKRWKMRERNANKCYCQWSNYRTR</sequence>
<dbReference type="AlphaFoldDB" id="G0MQL8"/>
<feature type="domain" description="DUF38" evidence="1">
    <location>
        <begin position="262"/>
        <end position="378"/>
    </location>
</feature>
<reference evidence="3" key="1">
    <citation type="submission" date="2011-07" db="EMBL/GenBank/DDBJ databases">
        <authorList>
            <consortium name="Caenorhabditis brenneri Sequencing and Analysis Consortium"/>
            <person name="Wilson R.K."/>
        </authorList>
    </citation>
    <scope>NUCLEOTIDE SEQUENCE [LARGE SCALE GENOMIC DNA]</scope>
    <source>
        <strain evidence="3">PB2801</strain>
    </source>
</reference>
<dbReference type="Pfam" id="PF01827">
    <property type="entry name" value="FTH"/>
    <property type="match status" value="1"/>
</dbReference>
<organism evidence="3">
    <name type="scientific">Caenorhabditis brenneri</name>
    <name type="common">Nematode worm</name>
    <dbReference type="NCBI Taxonomy" id="135651"/>
    <lineage>
        <taxon>Eukaryota</taxon>
        <taxon>Metazoa</taxon>
        <taxon>Ecdysozoa</taxon>
        <taxon>Nematoda</taxon>
        <taxon>Chromadorea</taxon>
        <taxon>Rhabditida</taxon>
        <taxon>Rhabditina</taxon>
        <taxon>Rhabditomorpha</taxon>
        <taxon>Rhabditoidea</taxon>
        <taxon>Rhabditidae</taxon>
        <taxon>Peloderinae</taxon>
        <taxon>Caenorhabditis</taxon>
    </lineage>
</organism>
<evidence type="ECO:0000259" key="1">
    <source>
        <dbReference type="Pfam" id="PF01827"/>
    </source>
</evidence>
<proteinExistence type="predicted"/>
<evidence type="ECO:0000313" key="3">
    <source>
        <dbReference type="Proteomes" id="UP000008068"/>
    </source>
</evidence>
<gene>
    <name evidence="2" type="ORF">CAEBREN_18336</name>
</gene>
<accession>G0MQL8</accession>
<keyword evidence="3" id="KW-1185">Reference proteome</keyword>
<dbReference type="Proteomes" id="UP000008068">
    <property type="component" value="Unassembled WGS sequence"/>
</dbReference>
<dbReference type="InParanoid" id="G0MQL8"/>
<name>G0MQL8_CAEBE</name>
<evidence type="ECO:0000313" key="2">
    <source>
        <dbReference type="EMBL" id="EGT41576.1"/>
    </source>
</evidence>
<dbReference type="HOGENOM" id="CLU_600246_0_0_1"/>
<protein>
    <recommendedName>
        <fullName evidence="1">DUF38 domain-containing protein</fullName>
    </recommendedName>
</protein>